<evidence type="ECO:0000256" key="1">
    <source>
        <dbReference type="ARBA" id="ARBA00005495"/>
    </source>
</evidence>
<dbReference type="PROSITE" id="PS51891">
    <property type="entry name" value="CENP_V_GFA"/>
    <property type="match status" value="1"/>
</dbReference>
<dbReference type="STRING" id="671987.R0KEI2"/>
<dbReference type="eggNOG" id="ENOG502RZKF">
    <property type="taxonomic scope" value="Eukaryota"/>
</dbReference>
<dbReference type="InterPro" id="IPR011057">
    <property type="entry name" value="Mss4-like_sf"/>
</dbReference>
<name>R0KEI2_EXST2</name>
<dbReference type="AlphaFoldDB" id="R0KEI2"/>
<keyword evidence="3" id="KW-0862">Zinc</keyword>
<reference evidence="6 7" key="1">
    <citation type="journal article" date="2012" name="PLoS Pathog.">
        <title>Diverse lifestyles and strategies of plant pathogenesis encoded in the genomes of eighteen Dothideomycetes fungi.</title>
        <authorList>
            <person name="Ohm R.A."/>
            <person name="Feau N."/>
            <person name="Henrissat B."/>
            <person name="Schoch C.L."/>
            <person name="Horwitz B.A."/>
            <person name="Barry K.W."/>
            <person name="Condon B.J."/>
            <person name="Copeland A.C."/>
            <person name="Dhillon B."/>
            <person name="Glaser F."/>
            <person name="Hesse C.N."/>
            <person name="Kosti I."/>
            <person name="LaButti K."/>
            <person name="Lindquist E.A."/>
            <person name="Lucas S."/>
            <person name="Salamov A.A."/>
            <person name="Bradshaw R.E."/>
            <person name="Ciuffetti L."/>
            <person name="Hamelin R.C."/>
            <person name="Kema G.H.J."/>
            <person name="Lawrence C."/>
            <person name="Scott J.A."/>
            <person name="Spatafora J.W."/>
            <person name="Turgeon B.G."/>
            <person name="de Wit P.J.G.M."/>
            <person name="Zhong S."/>
            <person name="Goodwin S.B."/>
            <person name="Grigoriev I.V."/>
        </authorList>
    </citation>
    <scope>NUCLEOTIDE SEQUENCE [LARGE SCALE GENOMIC DNA]</scope>
    <source>
        <strain evidence="7">28A</strain>
    </source>
</reference>
<dbReference type="Gene3D" id="3.90.1590.10">
    <property type="entry name" value="glutathione-dependent formaldehyde- activating enzyme (gfa)"/>
    <property type="match status" value="1"/>
</dbReference>
<gene>
    <name evidence="6" type="ORF">SETTUDRAFT_109151</name>
</gene>
<evidence type="ECO:0000259" key="5">
    <source>
        <dbReference type="PROSITE" id="PS51891"/>
    </source>
</evidence>
<dbReference type="PANTHER" id="PTHR33337:SF8">
    <property type="entry name" value="CENP-V_GFA DOMAIN-CONTAINING PROTEIN"/>
    <property type="match status" value="1"/>
</dbReference>
<dbReference type="PANTHER" id="PTHR33337">
    <property type="entry name" value="GFA DOMAIN-CONTAINING PROTEIN"/>
    <property type="match status" value="1"/>
</dbReference>
<evidence type="ECO:0000313" key="6">
    <source>
        <dbReference type="EMBL" id="EOA87729.1"/>
    </source>
</evidence>
<reference evidence="6 7" key="2">
    <citation type="journal article" date="2013" name="PLoS Genet.">
        <title>Comparative genome structure, secondary metabolite, and effector coding capacity across Cochliobolus pathogens.</title>
        <authorList>
            <person name="Condon B.J."/>
            <person name="Leng Y."/>
            <person name="Wu D."/>
            <person name="Bushley K.E."/>
            <person name="Ohm R.A."/>
            <person name="Otillar R."/>
            <person name="Martin J."/>
            <person name="Schackwitz W."/>
            <person name="Grimwood J."/>
            <person name="MohdZainudin N."/>
            <person name="Xue C."/>
            <person name="Wang R."/>
            <person name="Manning V.A."/>
            <person name="Dhillon B."/>
            <person name="Tu Z.J."/>
            <person name="Steffenson B.J."/>
            <person name="Salamov A."/>
            <person name="Sun H."/>
            <person name="Lowry S."/>
            <person name="LaButti K."/>
            <person name="Han J."/>
            <person name="Copeland A."/>
            <person name="Lindquist E."/>
            <person name="Barry K."/>
            <person name="Schmutz J."/>
            <person name="Baker S.E."/>
            <person name="Ciuffetti L.M."/>
            <person name="Grigoriev I.V."/>
            <person name="Zhong S."/>
            <person name="Turgeon B.G."/>
        </authorList>
    </citation>
    <scope>NUCLEOTIDE SEQUENCE [LARGE SCALE GENOMIC DNA]</scope>
    <source>
        <strain evidence="7">28A</strain>
    </source>
</reference>
<dbReference type="OrthoDB" id="428768at2759"/>
<organism evidence="6 7">
    <name type="scientific">Exserohilum turcicum (strain 28A)</name>
    <name type="common">Northern leaf blight fungus</name>
    <name type="synonym">Setosphaeria turcica</name>
    <dbReference type="NCBI Taxonomy" id="671987"/>
    <lineage>
        <taxon>Eukaryota</taxon>
        <taxon>Fungi</taxon>
        <taxon>Dikarya</taxon>
        <taxon>Ascomycota</taxon>
        <taxon>Pezizomycotina</taxon>
        <taxon>Dothideomycetes</taxon>
        <taxon>Pleosporomycetidae</taxon>
        <taxon>Pleosporales</taxon>
        <taxon>Pleosporineae</taxon>
        <taxon>Pleosporaceae</taxon>
        <taxon>Exserohilum</taxon>
    </lineage>
</organism>
<comment type="similarity">
    <text evidence="1">Belongs to the Gfa family.</text>
</comment>
<evidence type="ECO:0000256" key="2">
    <source>
        <dbReference type="ARBA" id="ARBA00022723"/>
    </source>
</evidence>
<proteinExistence type="inferred from homology"/>
<evidence type="ECO:0000256" key="3">
    <source>
        <dbReference type="ARBA" id="ARBA00022833"/>
    </source>
</evidence>
<dbReference type="GO" id="GO:0046872">
    <property type="term" value="F:metal ion binding"/>
    <property type="evidence" value="ECO:0007669"/>
    <property type="project" value="UniProtKB-KW"/>
</dbReference>
<sequence length="151" mass="16648">EEEATATCFCGAVQLAFPVQGPGLVSSFICNCADCKKLTAALFASNFTIRDEYLKHVRGRQHLKTYSHQLSPPPAQTNRASGHSMTSYFCEACGTLMYRIGAAFPKCSILRLGTVDDLRLAETKLKPTRELFVKDRVSWIAGVQGSEGRRK</sequence>
<feature type="domain" description="CENP-V/GFA" evidence="5">
    <location>
        <begin position="4"/>
        <end position="129"/>
    </location>
</feature>
<dbReference type="InterPro" id="IPR006913">
    <property type="entry name" value="CENP-V/GFA"/>
</dbReference>
<keyword evidence="4" id="KW-0456">Lyase</keyword>
<feature type="non-terminal residue" evidence="6">
    <location>
        <position position="1"/>
    </location>
</feature>
<keyword evidence="2" id="KW-0479">Metal-binding</keyword>
<dbReference type="Proteomes" id="UP000016935">
    <property type="component" value="Unassembled WGS sequence"/>
</dbReference>
<dbReference type="RefSeq" id="XP_008024617.1">
    <property type="nucleotide sequence ID" value="XM_008026426.1"/>
</dbReference>
<dbReference type="SUPFAM" id="SSF51316">
    <property type="entry name" value="Mss4-like"/>
    <property type="match status" value="1"/>
</dbReference>
<protein>
    <recommendedName>
        <fullName evidence="5">CENP-V/GFA domain-containing protein</fullName>
    </recommendedName>
</protein>
<dbReference type="GeneID" id="19395344"/>
<evidence type="ECO:0000313" key="7">
    <source>
        <dbReference type="Proteomes" id="UP000016935"/>
    </source>
</evidence>
<dbReference type="Pfam" id="PF04828">
    <property type="entry name" value="GFA"/>
    <property type="match status" value="1"/>
</dbReference>
<dbReference type="GO" id="GO:0016846">
    <property type="term" value="F:carbon-sulfur lyase activity"/>
    <property type="evidence" value="ECO:0007669"/>
    <property type="project" value="InterPro"/>
</dbReference>
<dbReference type="HOGENOM" id="CLU_055491_3_0_1"/>
<evidence type="ECO:0000256" key="4">
    <source>
        <dbReference type="ARBA" id="ARBA00023239"/>
    </source>
</evidence>
<accession>R0KEI2</accession>
<dbReference type="EMBL" id="KB908570">
    <property type="protein sequence ID" value="EOA87729.1"/>
    <property type="molecule type" value="Genomic_DNA"/>
</dbReference>
<keyword evidence="7" id="KW-1185">Reference proteome</keyword>